<comment type="caution">
    <text evidence="1">The sequence shown here is derived from an EMBL/GenBank/DDBJ whole genome shotgun (WGS) entry which is preliminary data.</text>
</comment>
<sequence>MLCKRVSFHYQRVFLHKKYVFQTTGHSTIVLRTYPMTIKQLRRKMRPKIYLLEMKLTDAKFYHISSSSANNVEKEVKRLQNNDELQGSDVNQNIVPTEALSECSKTALLSRNHLMRLRK</sequence>
<organism evidence="1 2">
    <name type="scientific">Molorchus minor</name>
    <dbReference type="NCBI Taxonomy" id="1323400"/>
    <lineage>
        <taxon>Eukaryota</taxon>
        <taxon>Metazoa</taxon>
        <taxon>Ecdysozoa</taxon>
        <taxon>Arthropoda</taxon>
        <taxon>Hexapoda</taxon>
        <taxon>Insecta</taxon>
        <taxon>Pterygota</taxon>
        <taxon>Neoptera</taxon>
        <taxon>Endopterygota</taxon>
        <taxon>Coleoptera</taxon>
        <taxon>Polyphaga</taxon>
        <taxon>Cucujiformia</taxon>
        <taxon>Chrysomeloidea</taxon>
        <taxon>Cerambycidae</taxon>
        <taxon>Lamiinae</taxon>
        <taxon>Monochamini</taxon>
        <taxon>Molorchus</taxon>
    </lineage>
</organism>
<evidence type="ECO:0000313" key="1">
    <source>
        <dbReference type="EMBL" id="KAJ8976099.1"/>
    </source>
</evidence>
<evidence type="ECO:0000313" key="2">
    <source>
        <dbReference type="Proteomes" id="UP001162164"/>
    </source>
</evidence>
<reference evidence="1" key="1">
    <citation type="journal article" date="2023" name="Insect Mol. Biol.">
        <title>Genome sequencing provides insights into the evolution of gene families encoding plant cell wall-degrading enzymes in longhorned beetles.</title>
        <authorList>
            <person name="Shin N.R."/>
            <person name="Okamura Y."/>
            <person name="Kirsch R."/>
            <person name="Pauchet Y."/>
        </authorList>
    </citation>
    <scope>NUCLEOTIDE SEQUENCE</scope>
    <source>
        <strain evidence="1">MMC_N1</strain>
    </source>
</reference>
<gene>
    <name evidence="1" type="ORF">NQ317_008437</name>
</gene>
<proteinExistence type="predicted"/>
<dbReference type="EMBL" id="JAPWTJ010000725">
    <property type="protein sequence ID" value="KAJ8976099.1"/>
    <property type="molecule type" value="Genomic_DNA"/>
</dbReference>
<keyword evidence="2" id="KW-1185">Reference proteome</keyword>
<accession>A0ABQ9JD70</accession>
<protein>
    <submittedName>
        <fullName evidence="1">Uncharacterized protein</fullName>
    </submittedName>
</protein>
<dbReference type="Proteomes" id="UP001162164">
    <property type="component" value="Unassembled WGS sequence"/>
</dbReference>
<name>A0ABQ9JD70_9CUCU</name>